<keyword evidence="1" id="KW-0238">DNA-binding</keyword>
<accession>A0A4P2VJ90</accession>
<dbReference type="GO" id="GO:0010212">
    <property type="term" value="P:response to ionizing radiation"/>
    <property type="evidence" value="ECO:0007669"/>
    <property type="project" value="TreeGrafter"/>
</dbReference>
<dbReference type="InterPro" id="IPR051231">
    <property type="entry name" value="SOSS-B"/>
</dbReference>
<keyword evidence="3" id="KW-1185">Reference proteome</keyword>
<dbReference type="RefSeq" id="WP_174447790.1">
    <property type="nucleotide sequence ID" value="NZ_AP018732.1"/>
</dbReference>
<dbReference type="GeneID" id="55583846"/>
<dbReference type="PANTHER" id="PTHR13356">
    <property type="entry name" value="OB FOLD NUCLEIC ACID BINDING PROTEIN-RELATED"/>
    <property type="match status" value="1"/>
</dbReference>
<evidence type="ECO:0000313" key="3">
    <source>
        <dbReference type="Proteomes" id="UP000509448"/>
    </source>
</evidence>
<evidence type="ECO:0000256" key="1">
    <source>
        <dbReference type="ARBA" id="ARBA00023125"/>
    </source>
</evidence>
<proteinExistence type="predicted"/>
<sequence>MERDPKAAAIVREIIRRKPDLREDDVWGMIHRKMEEMGSSYLTEVGAGYLVASDLGIDLSSMPRQPLRIAELKPGLRRVDVTALFLCKGREMSFESRTGTGTGRAYEYRVFDAGTVVRLMVWGDPDFRKIMDTLKPGDAITITGAYTRLGRTGEIEVHVDEKGSLDLPHEQAPGSVLETITIDASEVGEDTLGRGLIVRGRISSDVQEREYIRDSATRSLVFFTISGEKNPDARLRVVIWGKSADSIPGIGPGAVVRLVCFRARRGRDGSLELHGDAGSTVEVISGAPARVSSNEIFLVSSDMVPGELPTAEAALLSGDDLIRVVATGPAAEVLHGVQPGSIVRLRSKRLTSEEDLEVLGRRPDLLESLTVAAKDLEPYDRRICVFDGVVLSKAIEREVTSRSGENLRRASLMLGDHTGEVEVVAWRNAADKLMSLDVGERVKIYGALVVKREGRPPSLEVRGFSRIERNATSSSQK</sequence>
<dbReference type="SUPFAM" id="SSF50249">
    <property type="entry name" value="Nucleic acid-binding proteins"/>
    <property type="match status" value="2"/>
</dbReference>
<dbReference type="Gene3D" id="2.40.50.140">
    <property type="entry name" value="Nucleic acid-binding proteins"/>
    <property type="match status" value="3"/>
</dbReference>
<dbReference type="GO" id="GO:0000724">
    <property type="term" value="P:double-strand break repair via homologous recombination"/>
    <property type="evidence" value="ECO:0007669"/>
    <property type="project" value="TreeGrafter"/>
</dbReference>
<dbReference type="AlphaFoldDB" id="A0A4P2VJ90"/>
<organism evidence="2 3">
    <name type="scientific">Conexivisphaera calida</name>
    <dbReference type="NCBI Taxonomy" id="1874277"/>
    <lineage>
        <taxon>Archaea</taxon>
        <taxon>Nitrososphaerota</taxon>
        <taxon>Conexivisphaeria</taxon>
        <taxon>Conexivisphaerales</taxon>
        <taxon>Conexivisphaeraceae</taxon>
        <taxon>Conexivisphaera</taxon>
    </lineage>
</organism>
<dbReference type="GO" id="GO:0003677">
    <property type="term" value="F:DNA binding"/>
    <property type="evidence" value="ECO:0007669"/>
    <property type="project" value="UniProtKB-KW"/>
</dbReference>
<protein>
    <submittedName>
        <fullName evidence="2">Replication factor A</fullName>
    </submittedName>
</protein>
<dbReference type="EMBL" id="AP018732">
    <property type="protein sequence ID" value="BBE41445.1"/>
    <property type="molecule type" value="Genomic_DNA"/>
</dbReference>
<name>A0A4P2VJ90_9ARCH</name>
<dbReference type="OrthoDB" id="6262at2157"/>
<reference evidence="2 3" key="1">
    <citation type="journal article" date="2019" name="ISME J.">
        <title>Isolation and characterization of a thermophilic sulfur- and iron-reducing thaumarchaeote from a terrestrial acidic hot spring.</title>
        <authorList>
            <person name="Kato S."/>
            <person name="Itoh T."/>
            <person name="Yuki M."/>
            <person name="Nagamori M."/>
            <person name="Ohnishi M."/>
            <person name="Uematsu K."/>
            <person name="Suzuki K."/>
            <person name="Takashina T."/>
            <person name="Ohkuma M."/>
        </authorList>
    </citation>
    <scope>NUCLEOTIDE SEQUENCE [LARGE SCALE GENOMIC DNA]</scope>
    <source>
        <strain evidence="2 3">NAS-02</strain>
    </source>
</reference>
<evidence type="ECO:0000313" key="2">
    <source>
        <dbReference type="EMBL" id="BBE41445.1"/>
    </source>
</evidence>
<dbReference type="KEGG" id="ccai:NAS2_0030"/>
<dbReference type="InterPro" id="IPR012340">
    <property type="entry name" value="NA-bd_OB-fold"/>
</dbReference>
<dbReference type="PANTHER" id="PTHR13356:SF0">
    <property type="entry name" value="SOSS COMPLEX SUBUNIT B HOMOLOG"/>
    <property type="match status" value="1"/>
</dbReference>
<dbReference type="Proteomes" id="UP000509448">
    <property type="component" value="Chromosome"/>
</dbReference>
<gene>
    <name evidence="2" type="ORF">NAS2_0030</name>
</gene>